<evidence type="ECO:0000313" key="2">
    <source>
        <dbReference type="EMBL" id="AFI78510.1"/>
    </source>
</evidence>
<dbReference type="InterPro" id="IPR036286">
    <property type="entry name" value="LexA/Signal_pep-like_sf"/>
</dbReference>
<proteinExistence type="predicted"/>
<dbReference type="CDD" id="cd06529">
    <property type="entry name" value="S24_LexA-like"/>
    <property type="match status" value="1"/>
</dbReference>
<protein>
    <submittedName>
        <fullName evidence="2">Peptidase S24-like protein</fullName>
    </submittedName>
</protein>
<accession>I1X4T5</accession>
<sequence>MSEVKSRMIPDDTMSGCASSEPFALQVIDDSMEPEFKKDCIIVIDPSGLAVHGAYVIATVENGYIFRQLSLEDGRYYLQPLNEDYLHEKREIKLDAIEGVIIQQAAPNGRRKDRKKYTYTGPDAELN</sequence>
<dbReference type="InterPro" id="IPR039418">
    <property type="entry name" value="LexA-like"/>
</dbReference>
<dbReference type="SUPFAM" id="SSF51306">
    <property type="entry name" value="LexA/Signal peptidase"/>
    <property type="match status" value="1"/>
</dbReference>
<dbReference type="Pfam" id="PF00717">
    <property type="entry name" value="Peptidase_S24"/>
    <property type="match status" value="1"/>
</dbReference>
<evidence type="ECO:0000259" key="1">
    <source>
        <dbReference type="Pfam" id="PF00717"/>
    </source>
</evidence>
<dbReference type="Gene3D" id="2.10.109.10">
    <property type="entry name" value="Umud Fragment, subunit A"/>
    <property type="match status" value="1"/>
</dbReference>
<dbReference type="InterPro" id="IPR015927">
    <property type="entry name" value="Peptidase_S24_S26A/B/C"/>
</dbReference>
<reference evidence="2" key="1">
    <citation type="journal article" date="2012" name="ISME J.">
        <title>Roseobacter clade bacteria are abundant in coastal sediments and encode a novel combination of sulfur oxidation genes.</title>
        <authorList>
            <person name="Lenk S."/>
            <person name="Moraru C."/>
            <person name="Hahnke S."/>
            <person name="Arnds J."/>
            <person name="Richter M."/>
            <person name="Kube M."/>
            <person name="Reinhardt R."/>
            <person name="Brinkhoff T."/>
            <person name="Harder J."/>
            <person name="Amann R."/>
            <person name="Mussmann M."/>
        </authorList>
    </citation>
    <scope>NUCLEOTIDE SEQUENCE</scope>
</reference>
<organism evidence="2">
    <name type="scientific">uncultured bacterium ws172H5</name>
    <dbReference type="NCBI Taxonomy" id="1131829"/>
    <lineage>
        <taxon>Bacteria</taxon>
        <taxon>environmental samples</taxon>
    </lineage>
</organism>
<gene>
    <name evidence="2" type="ORF">ws172H5_0004</name>
</gene>
<feature type="domain" description="Peptidase S24/S26A/S26B/S26C" evidence="1">
    <location>
        <begin position="17"/>
        <end position="99"/>
    </location>
</feature>
<dbReference type="EMBL" id="JQ256784">
    <property type="protein sequence ID" value="AFI78510.1"/>
    <property type="molecule type" value="Genomic_DNA"/>
</dbReference>
<name>I1X4T5_9BACT</name>
<dbReference type="AlphaFoldDB" id="I1X4T5"/>